<feature type="compositionally biased region" description="Polar residues" evidence="1">
    <location>
        <begin position="26"/>
        <end position="36"/>
    </location>
</feature>
<evidence type="ECO:0000313" key="2">
    <source>
        <dbReference type="EMBL" id="KRG22554.1"/>
    </source>
</evidence>
<evidence type="ECO:0000256" key="1">
    <source>
        <dbReference type="SAM" id="MobiDB-lite"/>
    </source>
</evidence>
<sequence>MKDSPDSLEPKGKKTKKRPAPIRMEASSSSPVQEPTLSPDFLLLGDELSHIDPGIQEFHSQNREGYREVVTAYDCRVFDDDPPERRNNFLDLRKVIDVAKSDKCNGLYTTNLAECTFLGFVQLDKKNHPERISGFHFGGGLFKSDLKDTSIILRKLLENFDRRKPLCIIVADGMSWGHLEGVHVAGPTLTETGERSIALKQLVQQYGFNNFNVLRTRARSVLISFKEIPELIQEHTRKMR</sequence>
<protein>
    <submittedName>
        <fullName evidence="2">Uncharacterized protein</fullName>
    </submittedName>
</protein>
<reference evidence="3" key="2">
    <citation type="journal article" date="2016" name="Genome Announc.">
        <title>Draft Genome Sequences of Two Novel Amoeba-Resistant Intranuclear Bacteria, 'Candidatus Berkiella cookevillensis' and 'Candidatus Berkiella aquae'.</title>
        <authorList>
            <person name="Mehari Y.T."/>
            <person name="Arivett B.A."/>
            <person name="Farone A.L."/>
            <person name="Gunderson J.H."/>
            <person name="Farone M.B."/>
        </authorList>
    </citation>
    <scope>NUCLEOTIDE SEQUENCE</scope>
    <source>
        <strain evidence="3">HT99</strain>
    </source>
</reference>
<dbReference type="STRING" id="295108.HT99x_00092"/>
<reference evidence="2" key="1">
    <citation type="submission" date="2015-09" db="EMBL/GenBank/DDBJ databases">
        <title>Draft Genome Sequences of Two Novel Amoeba-resistant Intranuclear Bacteria, Candidatus Berkiella cookevillensis and Candidatus Berkiella aquae.</title>
        <authorList>
            <person name="Mehari Y.T."/>
            <person name="Arivett B.A."/>
            <person name="Farone A.L."/>
            <person name="Gunderson J.H."/>
            <person name="Farone M.B."/>
        </authorList>
    </citation>
    <scope>NUCLEOTIDE SEQUENCE [LARGE SCALE GENOMIC DNA]</scope>
    <source>
        <strain evidence="2">HT99</strain>
    </source>
</reference>
<dbReference type="AlphaFoldDB" id="A0A0Q9YYD4"/>
<organism evidence="2">
    <name type="scientific">Candidatus Berkiella aquae</name>
    <dbReference type="NCBI Taxonomy" id="295108"/>
    <lineage>
        <taxon>Bacteria</taxon>
        <taxon>Pseudomonadati</taxon>
        <taxon>Pseudomonadota</taxon>
        <taxon>Gammaproteobacteria</taxon>
        <taxon>Candidatus Berkiellales</taxon>
        <taxon>Candidatus Berkiellaceae</taxon>
        <taxon>Candidatus Berkiella</taxon>
    </lineage>
</organism>
<gene>
    <name evidence="2" type="ORF">HT99x_00092</name>
    <name evidence="3" type="ORF">HT99x_011610</name>
</gene>
<reference evidence="3" key="3">
    <citation type="submission" date="2021-06" db="EMBL/GenBank/DDBJ databases">
        <title>Genomic Description and Analysis of Intracellular Bacteria, Candidatus Berkiella cookevillensis and Candidatus Berkiella aquae.</title>
        <authorList>
            <person name="Kidane D.T."/>
            <person name="Mehari Y.T."/>
            <person name="Rice F.C."/>
            <person name="Arivett B.A."/>
            <person name="Farone A.L."/>
            <person name="Berk S.G."/>
            <person name="Farone M.B."/>
        </authorList>
    </citation>
    <scope>NUCLEOTIDE SEQUENCE</scope>
    <source>
        <strain evidence="3">HT99</strain>
    </source>
</reference>
<feature type="region of interest" description="Disordered" evidence="1">
    <location>
        <begin position="1"/>
        <end position="36"/>
    </location>
</feature>
<feature type="compositionally biased region" description="Basic and acidic residues" evidence="1">
    <location>
        <begin position="1"/>
        <end position="12"/>
    </location>
</feature>
<proteinExistence type="predicted"/>
<evidence type="ECO:0000313" key="4">
    <source>
        <dbReference type="Proteomes" id="UP000051497"/>
    </source>
</evidence>
<comment type="caution">
    <text evidence="2">The sequence shown here is derived from an EMBL/GenBank/DDBJ whole genome shotgun (WGS) entry which is preliminary data.</text>
</comment>
<evidence type="ECO:0000313" key="3">
    <source>
        <dbReference type="EMBL" id="MCS5712081.1"/>
    </source>
</evidence>
<dbReference type="EMBL" id="LKAJ01000001">
    <property type="protein sequence ID" value="KRG22554.1"/>
    <property type="molecule type" value="Genomic_DNA"/>
</dbReference>
<accession>A0A0Q9YYD4</accession>
<dbReference type="Proteomes" id="UP000051497">
    <property type="component" value="Unassembled WGS sequence"/>
</dbReference>
<name>A0A0Q9YYD4_9GAMM</name>
<dbReference type="RefSeq" id="WP_075064756.1">
    <property type="nucleotide sequence ID" value="NZ_LKAJ02000001.1"/>
</dbReference>
<keyword evidence="4" id="KW-1185">Reference proteome</keyword>
<dbReference type="EMBL" id="LKAJ02000001">
    <property type="protein sequence ID" value="MCS5712081.1"/>
    <property type="molecule type" value="Genomic_DNA"/>
</dbReference>